<reference evidence="2" key="1">
    <citation type="submission" date="2021-12" db="EMBL/GenBank/DDBJ databases">
        <title>Convergent genome expansion in fungi linked to evolution of root-endophyte symbiosis.</title>
        <authorList>
            <consortium name="DOE Joint Genome Institute"/>
            <person name="Ke Y.-H."/>
            <person name="Bonito G."/>
            <person name="Liao H.-L."/>
            <person name="Looney B."/>
            <person name="Rojas-Flechas A."/>
            <person name="Nash J."/>
            <person name="Hameed K."/>
            <person name="Schadt C."/>
            <person name="Martin F."/>
            <person name="Crous P.W."/>
            <person name="Miettinen O."/>
            <person name="Magnuson J.K."/>
            <person name="Labbe J."/>
            <person name="Jacobson D."/>
            <person name="Doktycz M.J."/>
            <person name="Veneault-Fourrey C."/>
            <person name="Kuo A."/>
            <person name="Mondo S."/>
            <person name="Calhoun S."/>
            <person name="Riley R."/>
            <person name="Ohm R."/>
            <person name="LaButti K."/>
            <person name="Andreopoulos B."/>
            <person name="Pangilinan J."/>
            <person name="Nolan M."/>
            <person name="Tritt A."/>
            <person name="Clum A."/>
            <person name="Lipzen A."/>
            <person name="Daum C."/>
            <person name="Barry K."/>
            <person name="Grigoriev I.V."/>
            <person name="Vilgalys R."/>
        </authorList>
    </citation>
    <scope>NUCLEOTIDE SEQUENCE</scope>
    <source>
        <strain evidence="2">PMI_201</strain>
    </source>
</reference>
<dbReference type="AlphaFoldDB" id="A0AAD4L5K4"/>
<feature type="region of interest" description="Disordered" evidence="1">
    <location>
        <begin position="1"/>
        <end position="54"/>
    </location>
</feature>
<dbReference type="RefSeq" id="XP_046076995.1">
    <property type="nucleotide sequence ID" value="XM_046213637.1"/>
</dbReference>
<gene>
    <name evidence="2" type="ORF">BGW36DRAFT_355363</name>
</gene>
<organism evidence="2 3">
    <name type="scientific">Talaromyces proteolyticus</name>
    <dbReference type="NCBI Taxonomy" id="1131652"/>
    <lineage>
        <taxon>Eukaryota</taxon>
        <taxon>Fungi</taxon>
        <taxon>Dikarya</taxon>
        <taxon>Ascomycota</taxon>
        <taxon>Pezizomycotina</taxon>
        <taxon>Eurotiomycetes</taxon>
        <taxon>Eurotiomycetidae</taxon>
        <taxon>Eurotiales</taxon>
        <taxon>Trichocomaceae</taxon>
        <taxon>Talaromyces</taxon>
        <taxon>Talaromyces sect. Bacilispori</taxon>
    </lineage>
</organism>
<dbReference type="Proteomes" id="UP001201262">
    <property type="component" value="Unassembled WGS sequence"/>
</dbReference>
<name>A0AAD4L5K4_9EURO</name>
<dbReference type="EMBL" id="JAJTJA010000002">
    <property type="protein sequence ID" value="KAH8703977.1"/>
    <property type="molecule type" value="Genomic_DNA"/>
</dbReference>
<sequence length="353" mass="38937">MTGNSGRRGRPPKDDTAVNYRSTYNDLSSNRSKEDNRSGRKGQPSHCVDHLPQAPGNQSSDYLFGLSPETFGLSSLLFEEKLSVPADLSSLRLPSLSDMTTDDPDTAAPDGHLDRPLSFPNTPSDFFPTTLLIEILGGIAQQFAGLVMYPWDPTQMRILRLQNFIDPTAAPISPGPLRNTLFLMSRFTMALQAIAPKDGSLERAMSTKEPLPISTILLLLSTYLELIRLLDTILKVIRDYLRQSISIDNSMSSLYFSASQQETSTSWHSPIAIMIPAFETQLGLIERLIGFPSTYRIWSFEDSYPGLIGGIEPSALLDAVMGQSNCIANGLGMSQVSSLKQNIEHIHLLLLPY</sequence>
<evidence type="ECO:0000256" key="1">
    <source>
        <dbReference type="SAM" id="MobiDB-lite"/>
    </source>
</evidence>
<feature type="region of interest" description="Disordered" evidence="1">
    <location>
        <begin position="94"/>
        <end position="119"/>
    </location>
</feature>
<protein>
    <submittedName>
        <fullName evidence="2">Uncharacterized protein</fullName>
    </submittedName>
</protein>
<proteinExistence type="predicted"/>
<keyword evidence="3" id="KW-1185">Reference proteome</keyword>
<feature type="compositionally biased region" description="Polar residues" evidence="1">
    <location>
        <begin position="19"/>
        <end position="30"/>
    </location>
</feature>
<comment type="caution">
    <text evidence="2">The sequence shown here is derived from an EMBL/GenBank/DDBJ whole genome shotgun (WGS) entry which is preliminary data.</text>
</comment>
<accession>A0AAD4L5K4</accession>
<dbReference type="GeneID" id="70243924"/>
<evidence type="ECO:0000313" key="2">
    <source>
        <dbReference type="EMBL" id="KAH8703977.1"/>
    </source>
</evidence>
<evidence type="ECO:0000313" key="3">
    <source>
        <dbReference type="Proteomes" id="UP001201262"/>
    </source>
</evidence>